<dbReference type="InterPro" id="IPR002347">
    <property type="entry name" value="SDR_fam"/>
</dbReference>
<reference evidence="1 2" key="1">
    <citation type="journal article" date="2014" name="Nature">
        <title>An environmental bacterial taxon with a large and distinct metabolic repertoire.</title>
        <authorList>
            <person name="Wilson M.C."/>
            <person name="Mori T."/>
            <person name="Ruckert C."/>
            <person name="Uria A.R."/>
            <person name="Helf M.J."/>
            <person name="Takada K."/>
            <person name="Gernert C."/>
            <person name="Steffens U.A."/>
            <person name="Heycke N."/>
            <person name="Schmitt S."/>
            <person name="Rinke C."/>
            <person name="Helfrich E.J."/>
            <person name="Brachmann A.O."/>
            <person name="Gurgui C."/>
            <person name="Wakimoto T."/>
            <person name="Kracht M."/>
            <person name="Crusemann M."/>
            <person name="Hentschel U."/>
            <person name="Abe I."/>
            <person name="Matsunaga S."/>
            <person name="Kalinowski J."/>
            <person name="Takeyama H."/>
            <person name="Piel J."/>
        </authorList>
    </citation>
    <scope>NUCLEOTIDE SEQUENCE [LARGE SCALE GENOMIC DNA]</scope>
    <source>
        <strain evidence="2">TSY1</strain>
    </source>
</reference>
<dbReference type="InterPro" id="IPR052184">
    <property type="entry name" value="SDR_enzymes"/>
</dbReference>
<dbReference type="InterPro" id="IPR036291">
    <property type="entry name" value="NAD(P)-bd_dom_sf"/>
</dbReference>
<protein>
    <recommendedName>
        <fullName evidence="3">Short-chain dehydrogenase</fullName>
    </recommendedName>
</protein>
<comment type="caution">
    <text evidence="1">The sequence shown here is derived from an EMBL/GenBank/DDBJ whole genome shotgun (WGS) entry which is preliminary data.</text>
</comment>
<dbReference type="SUPFAM" id="SSF51735">
    <property type="entry name" value="NAD(P)-binding Rossmann-fold domains"/>
    <property type="match status" value="1"/>
</dbReference>
<accession>W4LW84</accession>
<proteinExistence type="predicted"/>
<dbReference type="AlphaFoldDB" id="W4LW84"/>
<dbReference type="HOGENOM" id="CLU_010194_9_1_7"/>
<dbReference type="Pfam" id="PF00106">
    <property type="entry name" value="adh_short"/>
    <property type="match status" value="1"/>
</dbReference>
<dbReference type="PRINTS" id="PR00081">
    <property type="entry name" value="GDHRDH"/>
</dbReference>
<dbReference type="PANTHER" id="PTHR45458">
    <property type="entry name" value="SHORT-CHAIN DEHYDROGENASE/REDUCTASE SDR"/>
    <property type="match status" value="1"/>
</dbReference>
<organism evidence="1 2">
    <name type="scientific">Entotheonella factor</name>
    <dbReference type="NCBI Taxonomy" id="1429438"/>
    <lineage>
        <taxon>Bacteria</taxon>
        <taxon>Pseudomonadati</taxon>
        <taxon>Nitrospinota/Tectimicrobiota group</taxon>
        <taxon>Candidatus Tectimicrobiota</taxon>
        <taxon>Candidatus Entotheonellia</taxon>
        <taxon>Candidatus Entotheonellales</taxon>
        <taxon>Candidatus Entotheonellaceae</taxon>
        <taxon>Candidatus Entotheonella</taxon>
    </lineage>
</organism>
<keyword evidence="2" id="KW-1185">Reference proteome</keyword>
<evidence type="ECO:0000313" key="1">
    <source>
        <dbReference type="EMBL" id="ETX02354.1"/>
    </source>
</evidence>
<sequence>MPTVMIIGASRGIGLELARQYAAAEWRIHATIRTPAQPGELGRLAGNIVLHELDVRNASHIDALAKAVESEGIDVFIHNAGVSDRRLSWDEVMQINAEAPIAVTQALLPAVQRGTEKKIVLMTSQLGARYGSSRRLSTYGESKAVLNDTFRELAPAWGQAGLIAIVMHPGWVRTDMGGAAASLSVEESVSGMRQVIDGLKPAHHGRFWTWDGREHAW</sequence>
<dbReference type="CDD" id="cd05325">
    <property type="entry name" value="carb_red_sniffer_like_SDR_c"/>
    <property type="match status" value="1"/>
</dbReference>
<evidence type="ECO:0008006" key="3">
    <source>
        <dbReference type="Google" id="ProtNLM"/>
    </source>
</evidence>
<dbReference type="PANTHER" id="PTHR45458:SF1">
    <property type="entry name" value="SHORT CHAIN DEHYDROGENASE"/>
    <property type="match status" value="1"/>
</dbReference>
<gene>
    <name evidence="1" type="ORF">ETSY1_03900</name>
</gene>
<dbReference type="GO" id="GO:0016616">
    <property type="term" value="F:oxidoreductase activity, acting on the CH-OH group of donors, NAD or NADP as acceptor"/>
    <property type="evidence" value="ECO:0007669"/>
    <property type="project" value="TreeGrafter"/>
</dbReference>
<dbReference type="Proteomes" id="UP000019141">
    <property type="component" value="Unassembled WGS sequence"/>
</dbReference>
<name>W4LW84_ENTF1</name>
<dbReference type="Gene3D" id="3.40.50.720">
    <property type="entry name" value="NAD(P)-binding Rossmann-like Domain"/>
    <property type="match status" value="1"/>
</dbReference>
<evidence type="ECO:0000313" key="2">
    <source>
        <dbReference type="Proteomes" id="UP000019141"/>
    </source>
</evidence>
<dbReference type="EMBL" id="AZHW01000153">
    <property type="protein sequence ID" value="ETX02354.1"/>
    <property type="molecule type" value="Genomic_DNA"/>
</dbReference>